<dbReference type="Proteomes" id="UP000309667">
    <property type="component" value="Unassembled WGS sequence"/>
</dbReference>
<sequence>MNTPAKIPSPADFAHVRDWVFDLDNTLYPHHINLFAQIDTNMTGFVAELLQMEPAEARLLQKRYYHEHGTTLAGLMLHHKVDPNAFLERAHAIDYSALISDEVLGSAIKRLPGRKFIFTNGTVAHAEAAARALGILDHFDDIFDIVAADYVPKPAGATYDKFASLNRIDTKHAAMFEDLPRNLMVPKALGMKTVLLVPRNLGHAILETWERVDHVDADIVDYLTDDLTGFLQRLLADEA</sequence>
<keyword evidence="2" id="KW-1185">Reference proteome</keyword>
<comment type="caution">
    <text evidence="1">The sequence shown here is derived from an EMBL/GenBank/DDBJ whole genome shotgun (WGS) entry which is preliminary data.</text>
</comment>
<dbReference type="Pfam" id="PF00702">
    <property type="entry name" value="Hydrolase"/>
    <property type="match status" value="1"/>
</dbReference>
<dbReference type="SFLD" id="SFLDG01129">
    <property type="entry name" value="C1.5:_HAD__Beta-PGM__Phosphata"/>
    <property type="match status" value="1"/>
</dbReference>
<proteinExistence type="predicted"/>
<dbReference type="InterPro" id="IPR036412">
    <property type="entry name" value="HAD-like_sf"/>
</dbReference>
<reference evidence="1 2" key="1">
    <citation type="submission" date="2019-04" db="EMBL/GenBank/DDBJ databases">
        <title>Genome sequence of strain 7209-2.</title>
        <authorList>
            <person name="Gao J."/>
            <person name="Sun J."/>
        </authorList>
    </citation>
    <scope>NUCLEOTIDE SEQUENCE [LARGE SCALE GENOMIC DNA]</scope>
    <source>
        <strain evidence="1 2">7209-2</strain>
    </source>
</reference>
<dbReference type="PANTHER" id="PTHR12725">
    <property type="entry name" value="HALOACID DEHALOGENASE-LIKE HYDROLASE"/>
    <property type="match status" value="1"/>
</dbReference>
<dbReference type="EMBL" id="STGT01000001">
    <property type="protein sequence ID" value="THV17210.1"/>
    <property type="molecule type" value="Genomic_DNA"/>
</dbReference>
<gene>
    <name evidence="1" type="ORF">E9677_04295</name>
</gene>
<dbReference type="PANTHER" id="PTHR12725:SF117">
    <property type="entry name" value="HALOACID DEHALOGENASE-LIKE HYDROLASE"/>
    <property type="match status" value="1"/>
</dbReference>
<organism evidence="1 2">
    <name type="scientific">Rhizobium rhizophilum</name>
    <dbReference type="NCBI Taxonomy" id="1850373"/>
    <lineage>
        <taxon>Bacteria</taxon>
        <taxon>Pseudomonadati</taxon>
        <taxon>Pseudomonadota</taxon>
        <taxon>Alphaproteobacteria</taxon>
        <taxon>Hyphomicrobiales</taxon>
        <taxon>Rhizobiaceae</taxon>
        <taxon>Rhizobium/Agrobacterium group</taxon>
        <taxon>Rhizobium</taxon>
    </lineage>
</organism>
<dbReference type="NCBIfam" id="TIGR01993">
    <property type="entry name" value="Pyr-5-nucltdase"/>
    <property type="match status" value="1"/>
</dbReference>
<dbReference type="SFLD" id="SFLDS00003">
    <property type="entry name" value="Haloacid_Dehalogenase"/>
    <property type="match status" value="1"/>
</dbReference>
<name>A0ABY2R3G5_9HYPH</name>
<dbReference type="InterPro" id="IPR010237">
    <property type="entry name" value="Pyr-5-nucltdase"/>
</dbReference>
<dbReference type="Gene3D" id="1.10.150.450">
    <property type="match status" value="1"/>
</dbReference>
<evidence type="ECO:0000313" key="1">
    <source>
        <dbReference type="EMBL" id="THV17210.1"/>
    </source>
</evidence>
<dbReference type="RefSeq" id="WP_136556821.1">
    <property type="nucleotide sequence ID" value="NZ_STGT01000001.1"/>
</dbReference>
<dbReference type="SFLD" id="SFLDG01132">
    <property type="entry name" value="C1.5.3:_5'-Nucleotidase_Like"/>
    <property type="match status" value="1"/>
</dbReference>
<dbReference type="SUPFAM" id="SSF56784">
    <property type="entry name" value="HAD-like"/>
    <property type="match status" value="1"/>
</dbReference>
<dbReference type="InterPro" id="IPR023214">
    <property type="entry name" value="HAD_sf"/>
</dbReference>
<accession>A0ABY2R3G5</accession>
<protein>
    <submittedName>
        <fullName evidence="1">Pyrimidine 5'-nucleotidase</fullName>
    </submittedName>
</protein>
<dbReference type="Gene3D" id="3.40.50.1000">
    <property type="entry name" value="HAD superfamily/HAD-like"/>
    <property type="match status" value="1"/>
</dbReference>
<evidence type="ECO:0000313" key="2">
    <source>
        <dbReference type="Proteomes" id="UP000309667"/>
    </source>
</evidence>